<evidence type="ECO:0000256" key="5">
    <source>
        <dbReference type="ARBA" id="ARBA00022692"/>
    </source>
</evidence>
<keyword evidence="3" id="KW-1003">Cell membrane</keyword>
<proteinExistence type="inferred from homology"/>
<sequence>MKHKIWLFALPLAAAVVFSFILPYAASFGEAFRGARQITILQNDSLLHITIFTLKQAFFSVILSLVIGLPGAWFLGTSRSRFTSLLRTLTAVPFAMPSILVVLGFVLFYGNSGWISHIYPLKVLYKPEAIILAHGFFNFPLVVRLAGDGLARARKAYAPAAASMGASPFVTALTVLLPLGLPAIMSACLLVFLYSFTSFAVVLVLGGGPASTTLAVEIYRHARIFLNYPNAGALALMETIIAILVFLCFVYFGKKSGEIKTDLQERTMDERKRSVPVLVVMCVYGVLAAIFILGPILSILLESFLFRTTRSASQL</sequence>
<feature type="transmembrane region" description="Helical" evidence="8">
    <location>
        <begin position="88"/>
        <end position="109"/>
    </location>
</feature>
<evidence type="ECO:0000256" key="4">
    <source>
        <dbReference type="ARBA" id="ARBA00022519"/>
    </source>
</evidence>
<dbReference type="InterPro" id="IPR035906">
    <property type="entry name" value="MetI-like_sf"/>
</dbReference>
<evidence type="ECO:0000256" key="7">
    <source>
        <dbReference type="ARBA" id="ARBA00023136"/>
    </source>
</evidence>
<keyword evidence="2 8" id="KW-0813">Transport</keyword>
<dbReference type="EMBL" id="JQ844205">
    <property type="protein sequence ID" value="AGS52686.1"/>
    <property type="molecule type" value="Genomic_DNA"/>
</dbReference>
<dbReference type="Pfam" id="PF00528">
    <property type="entry name" value="BPD_transp_1"/>
    <property type="match status" value="1"/>
</dbReference>
<evidence type="ECO:0000259" key="9">
    <source>
        <dbReference type="PROSITE" id="PS50928"/>
    </source>
</evidence>
<evidence type="ECO:0000256" key="8">
    <source>
        <dbReference type="RuleBase" id="RU363032"/>
    </source>
</evidence>
<evidence type="ECO:0000256" key="2">
    <source>
        <dbReference type="ARBA" id="ARBA00022448"/>
    </source>
</evidence>
<dbReference type="AlphaFoldDB" id="A0A806JZK9"/>
<feature type="transmembrane region" description="Helical" evidence="8">
    <location>
        <begin position="277"/>
        <end position="301"/>
    </location>
</feature>
<reference evidence="10" key="1">
    <citation type="submission" date="2012-03" db="EMBL/GenBank/DDBJ databases">
        <title>Functional metagenomics reveals considerable lignocellulase gene clusters in the gut microbiome of a wood-feeding higher termite.</title>
        <authorList>
            <person name="Liu N."/>
        </authorList>
    </citation>
    <scope>NUCLEOTIDE SEQUENCE</scope>
</reference>
<keyword evidence="5 8" id="KW-0812">Transmembrane</keyword>
<dbReference type="GO" id="GO:0055085">
    <property type="term" value="P:transmembrane transport"/>
    <property type="evidence" value="ECO:0007669"/>
    <property type="project" value="InterPro"/>
</dbReference>
<dbReference type="CDD" id="cd06261">
    <property type="entry name" value="TM_PBP2"/>
    <property type="match status" value="1"/>
</dbReference>
<dbReference type="PROSITE" id="PS50928">
    <property type="entry name" value="ABC_TM1"/>
    <property type="match status" value="1"/>
</dbReference>
<dbReference type="PANTHER" id="PTHR43357:SF4">
    <property type="entry name" value="INNER MEMBRANE ABC TRANSPORTER PERMEASE PROTEIN YDCV"/>
    <property type="match status" value="1"/>
</dbReference>
<evidence type="ECO:0000256" key="6">
    <source>
        <dbReference type="ARBA" id="ARBA00022989"/>
    </source>
</evidence>
<name>A0A806JZK9_9BACT</name>
<dbReference type="Gene3D" id="1.10.3720.10">
    <property type="entry name" value="MetI-like"/>
    <property type="match status" value="1"/>
</dbReference>
<keyword evidence="4" id="KW-0997">Cell inner membrane</keyword>
<dbReference type="InterPro" id="IPR000515">
    <property type="entry name" value="MetI-like"/>
</dbReference>
<feature type="transmembrane region" description="Helical" evidence="8">
    <location>
        <begin position="231"/>
        <end position="252"/>
    </location>
</feature>
<dbReference type="PANTHER" id="PTHR43357">
    <property type="entry name" value="INNER MEMBRANE ABC TRANSPORTER PERMEASE PROTEIN YDCV"/>
    <property type="match status" value="1"/>
</dbReference>
<evidence type="ECO:0000313" key="10">
    <source>
        <dbReference type="EMBL" id="AGS52686.1"/>
    </source>
</evidence>
<evidence type="ECO:0000256" key="1">
    <source>
        <dbReference type="ARBA" id="ARBA00004429"/>
    </source>
</evidence>
<accession>A0A806JZK9</accession>
<protein>
    <submittedName>
        <fullName evidence="10">ABC transporter transmembrane protein</fullName>
    </submittedName>
</protein>
<dbReference type="SUPFAM" id="SSF161098">
    <property type="entry name" value="MetI-like"/>
    <property type="match status" value="1"/>
</dbReference>
<keyword evidence="7 8" id="KW-0472">Membrane</keyword>
<feature type="transmembrane region" description="Helical" evidence="8">
    <location>
        <begin position="168"/>
        <end position="193"/>
    </location>
</feature>
<feature type="domain" description="ABC transmembrane type-1" evidence="9">
    <location>
        <begin position="50"/>
        <end position="249"/>
    </location>
</feature>
<comment type="subcellular location">
    <subcellularLocation>
        <location evidence="1">Cell inner membrane</location>
        <topology evidence="1">Multi-pass membrane protein</topology>
    </subcellularLocation>
    <subcellularLocation>
        <location evidence="8">Cell membrane</location>
        <topology evidence="8">Multi-pass membrane protein</topology>
    </subcellularLocation>
</comment>
<keyword evidence="6 8" id="KW-1133">Transmembrane helix</keyword>
<feature type="transmembrane region" description="Helical" evidence="8">
    <location>
        <begin position="51"/>
        <end position="76"/>
    </location>
</feature>
<feature type="transmembrane region" description="Helical" evidence="8">
    <location>
        <begin position="199"/>
        <end position="219"/>
    </location>
</feature>
<dbReference type="GO" id="GO:0005886">
    <property type="term" value="C:plasma membrane"/>
    <property type="evidence" value="ECO:0007669"/>
    <property type="project" value="UniProtKB-SubCell"/>
</dbReference>
<comment type="similarity">
    <text evidence="8">Belongs to the binding-protein-dependent transport system permease family.</text>
</comment>
<organism evidence="10">
    <name type="scientific">uncultured bacterium contig00064</name>
    <dbReference type="NCBI Taxonomy" id="1181547"/>
    <lineage>
        <taxon>Bacteria</taxon>
        <taxon>environmental samples</taxon>
    </lineage>
</organism>
<evidence type="ECO:0000256" key="3">
    <source>
        <dbReference type="ARBA" id="ARBA00022475"/>
    </source>
</evidence>